<keyword evidence="4" id="KW-1185">Reference proteome</keyword>
<dbReference type="EMBL" id="QFYP01000001">
    <property type="protein sequence ID" value="RAK59800.1"/>
    <property type="molecule type" value="Genomic_DNA"/>
</dbReference>
<dbReference type="AlphaFoldDB" id="A0A328AXI7"/>
<keyword evidence="2" id="KW-0812">Transmembrane</keyword>
<organism evidence="3 4">
    <name type="scientific">Phenylobacterium hankyongense</name>
    <dbReference type="NCBI Taxonomy" id="1813876"/>
    <lineage>
        <taxon>Bacteria</taxon>
        <taxon>Pseudomonadati</taxon>
        <taxon>Pseudomonadota</taxon>
        <taxon>Alphaproteobacteria</taxon>
        <taxon>Caulobacterales</taxon>
        <taxon>Caulobacteraceae</taxon>
        <taxon>Phenylobacterium</taxon>
    </lineage>
</organism>
<gene>
    <name evidence="3" type="ORF">DJ021_08280</name>
</gene>
<reference evidence="4" key="1">
    <citation type="submission" date="2018-05" db="EMBL/GenBank/DDBJ databases">
        <authorList>
            <person name="Li X."/>
        </authorList>
    </citation>
    <scope>NUCLEOTIDE SEQUENCE [LARGE SCALE GENOMIC DNA]</scope>
    <source>
        <strain evidence="4">HKS-05</strain>
    </source>
</reference>
<feature type="region of interest" description="Disordered" evidence="1">
    <location>
        <begin position="91"/>
        <end position="119"/>
    </location>
</feature>
<feature type="compositionally biased region" description="Basic and acidic residues" evidence="1">
    <location>
        <begin position="16"/>
        <end position="38"/>
    </location>
</feature>
<evidence type="ECO:0000313" key="4">
    <source>
        <dbReference type="Proteomes" id="UP000249842"/>
    </source>
</evidence>
<keyword evidence="2" id="KW-0472">Membrane</keyword>
<protein>
    <submittedName>
        <fullName evidence="3">Uncharacterized protein</fullName>
    </submittedName>
</protein>
<dbReference type="OrthoDB" id="7210705at2"/>
<keyword evidence="2" id="KW-1133">Transmembrane helix</keyword>
<comment type="caution">
    <text evidence="3">The sequence shown here is derived from an EMBL/GenBank/DDBJ whole genome shotgun (WGS) entry which is preliminary data.</text>
</comment>
<feature type="region of interest" description="Disordered" evidence="1">
    <location>
        <begin position="1"/>
        <end position="41"/>
    </location>
</feature>
<proteinExistence type="predicted"/>
<dbReference type="Proteomes" id="UP000249842">
    <property type="component" value="Unassembled WGS sequence"/>
</dbReference>
<accession>A0A328AXI7</accession>
<name>A0A328AXI7_9CAUL</name>
<evidence type="ECO:0000256" key="2">
    <source>
        <dbReference type="SAM" id="Phobius"/>
    </source>
</evidence>
<dbReference type="RefSeq" id="WP_111457093.1">
    <property type="nucleotide sequence ID" value="NZ_QFYP01000001.1"/>
</dbReference>
<evidence type="ECO:0000313" key="3">
    <source>
        <dbReference type="EMBL" id="RAK59800.1"/>
    </source>
</evidence>
<evidence type="ECO:0000256" key="1">
    <source>
        <dbReference type="SAM" id="MobiDB-lite"/>
    </source>
</evidence>
<sequence>MAAARLHDSTTTVDTAGRDEMRADLREAYERGRSDERASRKRHPVAMTFTFIAAAIGVVLLVLAAINGSFTRAGGVVDQNLNVAANRAEPAVRDAASNAGQSLRDAGQSVKTKAADTAG</sequence>
<feature type="transmembrane region" description="Helical" evidence="2">
    <location>
        <begin position="45"/>
        <end position="66"/>
    </location>
</feature>